<protein>
    <recommendedName>
        <fullName evidence="1 4">Proteasome assembly chaperone 2</fullName>
    </recommendedName>
</protein>
<comment type="function">
    <text evidence="4">Chaperone protein which promotes assembly of the 20S proteasome as part of a heterodimer with PSMG1.</text>
</comment>
<dbReference type="InterPro" id="IPR019151">
    <property type="entry name" value="Proteasome_assmbl_chaperone_2"/>
</dbReference>
<evidence type="ECO:0000313" key="6">
    <source>
        <dbReference type="Proteomes" id="UP000815325"/>
    </source>
</evidence>
<gene>
    <name evidence="5" type="ORF">DUNSADRAFT_4725</name>
</gene>
<sequence>MQAFSVEKGLNLQEATVVLPAVSVGNVGELATDVLITSLLPAGLHLVARLEEPNCLPVVGNDAYSLQAPGTLSTALELYHLQGTTTYFLQQRAPAMKGRQAEFAASLAHWLQREGVQQVVVLCGLNAVSRKDSQIMGAPTRFLSSAGSPLSELCASGLGLPVLEEDYLAEEKQLHGLLPPWPLLEACQQRAIPTLLLMRFVTEGDNQADGMELARQTLSFLLLHAPSGVREQLGKGSSSDASSIQLQLRAPCSWAALYGRSSGGIGLVG</sequence>
<dbReference type="Proteomes" id="UP000815325">
    <property type="component" value="Unassembled WGS sequence"/>
</dbReference>
<evidence type="ECO:0000256" key="2">
    <source>
        <dbReference type="ARBA" id="ARBA00023186"/>
    </source>
</evidence>
<evidence type="ECO:0000313" key="5">
    <source>
        <dbReference type="EMBL" id="KAF5842841.1"/>
    </source>
</evidence>
<keyword evidence="6" id="KW-1185">Reference proteome</keyword>
<evidence type="ECO:0000256" key="3">
    <source>
        <dbReference type="ARBA" id="ARBA00025745"/>
    </source>
</evidence>
<comment type="caution">
    <text evidence="5">The sequence shown here is derived from an EMBL/GenBank/DDBJ whole genome shotgun (WGS) entry which is preliminary data.</text>
</comment>
<comment type="subunit">
    <text evidence="4">Forms a heterodimer with PSMG1.</text>
</comment>
<dbReference type="PANTHER" id="PTHR12970">
    <property type="entry name" value="PROTEASOME ASSEMBLY CHAPERONE 2"/>
    <property type="match status" value="1"/>
</dbReference>
<dbReference type="SUPFAM" id="SSF159659">
    <property type="entry name" value="Cgl1923-like"/>
    <property type="match status" value="1"/>
</dbReference>
<dbReference type="InterPro" id="IPR016562">
    <property type="entry name" value="Proteasome_assmbl_chp_2_euk"/>
</dbReference>
<comment type="similarity">
    <text evidence="3 4">Belongs to the PSMG2 family.</text>
</comment>
<accession>A0ABQ7H7K7</accession>
<dbReference type="Pfam" id="PF09754">
    <property type="entry name" value="PAC2"/>
    <property type="match status" value="1"/>
</dbReference>
<dbReference type="InterPro" id="IPR038389">
    <property type="entry name" value="PSMG2_sf"/>
</dbReference>
<reference evidence="5" key="1">
    <citation type="submission" date="2017-08" db="EMBL/GenBank/DDBJ databases">
        <authorList>
            <person name="Polle J.E."/>
            <person name="Barry K."/>
            <person name="Cushman J."/>
            <person name="Schmutz J."/>
            <person name="Tran D."/>
            <person name="Hathwaick L.T."/>
            <person name="Yim W.C."/>
            <person name="Jenkins J."/>
            <person name="Mckie-Krisberg Z.M."/>
            <person name="Prochnik S."/>
            <person name="Lindquist E."/>
            <person name="Dockter R.B."/>
            <person name="Adam C."/>
            <person name="Molina H."/>
            <person name="Bunkerborg J."/>
            <person name="Jin E."/>
            <person name="Buchheim M."/>
            <person name="Magnuson J."/>
        </authorList>
    </citation>
    <scope>NUCLEOTIDE SEQUENCE</scope>
    <source>
        <strain evidence="5">CCAP 19/18</strain>
    </source>
</reference>
<dbReference type="PIRSF" id="PIRSF010044">
    <property type="entry name" value="UCP010044"/>
    <property type="match status" value="1"/>
</dbReference>
<organism evidence="5 6">
    <name type="scientific">Dunaliella salina</name>
    <name type="common">Green alga</name>
    <name type="synonym">Protococcus salinus</name>
    <dbReference type="NCBI Taxonomy" id="3046"/>
    <lineage>
        <taxon>Eukaryota</taxon>
        <taxon>Viridiplantae</taxon>
        <taxon>Chlorophyta</taxon>
        <taxon>core chlorophytes</taxon>
        <taxon>Chlorophyceae</taxon>
        <taxon>CS clade</taxon>
        <taxon>Chlamydomonadales</taxon>
        <taxon>Dunaliellaceae</taxon>
        <taxon>Dunaliella</taxon>
    </lineage>
</organism>
<proteinExistence type="inferred from homology"/>
<dbReference type="PANTHER" id="PTHR12970:SF1">
    <property type="entry name" value="PROTEASOME ASSEMBLY CHAPERONE 2"/>
    <property type="match status" value="1"/>
</dbReference>
<evidence type="ECO:0000256" key="4">
    <source>
        <dbReference type="PIRNR" id="PIRNR010044"/>
    </source>
</evidence>
<dbReference type="Gene3D" id="3.40.50.10900">
    <property type="entry name" value="PAC-like subunit"/>
    <property type="match status" value="1"/>
</dbReference>
<name>A0ABQ7H7K7_DUNSA</name>
<keyword evidence="2 4" id="KW-0143">Chaperone</keyword>
<evidence type="ECO:0000256" key="1">
    <source>
        <dbReference type="ARBA" id="ARBA00019186"/>
    </source>
</evidence>
<dbReference type="EMBL" id="MU069454">
    <property type="protein sequence ID" value="KAF5842841.1"/>
    <property type="molecule type" value="Genomic_DNA"/>
</dbReference>